<reference evidence="2 3" key="1">
    <citation type="journal article" date="2018" name="Microbiol. Resour. Announc.">
        <title>Complete Genome Sequence of Acidithiobacillus ferridurans JCM 18981.</title>
        <authorList>
            <person name="Miyauchi T."/>
            <person name="Kouzuma A."/>
            <person name="Abe T."/>
            <person name="Watanabe K."/>
        </authorList>
    </citation>
    <scope>NUCLEOTIDE SEQUENCE [LARGE SCALE GENOMIC DNA]</scope>
    <source>
        <strain evidence="3">ATCC 33020 / DSM 29468 / JCM 18981 / 11Fe</strain>
    </source>
</reference>
<dbReference type="AlphaFoldDB" id="A0A2Z6II46"/>
<keyword evidence="1" id="KW-1133">Transmembrane helix</keyword>
<feature type="transmembrane region" description="Helical" evidence="1">
    <location>
        <begin position="207"/>
        <end position="230"/>
    </location>
</feature>
<dbReference type="KEGG" id="afj:AFERRID_12740"/>
<gene>
    <name evidence="2" type="ORF">AFERRID_12740</name>
</gene>
<keyword evidence="1" id="KW-0812">Transmembrane</keyword>
<keyword evidence="3" id="KW-1185">Reference proteome</keyword>
<evidence type="ECO:0000313" key="3">
    <source>
        <dbReference type="Proteomes" id="UP000280188"/>
    </source>
</evidence>
<accession>A0A2Z6II46</accession>
<protein>
    <submittedName>
        <fullName evidence="2">Uncharacterized protein</fullName>
    </submittedName>
</protein>
<evidence type="ECO:0000313" key="2">
    <source>
        <dbReference type="EMBL" id="BBF65056.1"/>
    </source>
</evidence>
<dbReference type="RefSeq" id="WP_126604605.1">
    <property type="nucleotide sequence ID" value="NZ_AP018795.1"/>
</dbReference>
<dbReference type="Proteomes" id="UP000280188">
    <property type="component" value="Chromosome"/>
</dbReference>
<feature type="transmembrane region" description="Helical" evidence="1">
    <location>
        <begin position="236"/>
        <end position="255"/>
    </location>
</feature>
<dbReference type="EMBL" id="AP018795">
    <property type="protein sequence ID" value="BBF65056.1"/>
    <property type="molecule type" value="Genomic_DNA"/>
</dbReference>
<keyword evidence="1" id="KW-0472">Membrane</keyword>
<evidence type="ECO:0000256" key="1">
    <source>
        <dbReference type="SAM" id="Phobius"/>
    </source>
</evidence>
<feature type="transmembrane region" description="Helical" evidence="1">
    <location>
        <begin position="169"/>
        <end position="186"/>
    </location>
</feature>
<sequence>MDSNQLAGMANELMSGKTIFSTFFKSIAKPKNIGDEIENIYKCSSFSCFTRRSGYSIKIISDQVKIDKNNAFFAYKNFQTGSEFLIAGDTVTINKTAMDEIKDEYSLFKNRHKIPTYKKIFLFASDVSSWASHISLSIVMGIIAAIIIFHFPEVKKIIIPNSGELETFSLIYIFGLFISFLNQMRIKVSIVINEKVIGITEKKTVGIFYFLSKKFCYTLYYSAGILFYAFGPSNVIAILSVIAGFILEVAIYAHYEM</sequence>
<name>A0A2Z6II46_ACIFI</name>
<organism evidence="2 3">
    <name type="scientific">Acidithiobacillus ferridurans</name>
    <dbReference type="NCBI Taxonomy" id="1232575"/>
    <lineage>
        <taxon>Bacteria</taxon>
        <taxon>Pseudomonadati</taxon>
        <taxon>Pseudomonadota</taxon>
        <taxon>Acidithiobacillia</taxon>
        <taxon>Acidithiobacillales</taxon>
        <taxon>Acidithiobacillaceae</taxon>
        <taxon>Acidithiobacillus</taxon>
    </lineage>
</organism>
<proteinExistence type="predicted"/>
<feature type="transmembrane region" description="Helical" evidence="1">
    <location>
        <begin position="120"/>
        <end position="149"/>
    </location>
</feature>